<dbReference type="GO" id="GO:0015188">
    <property type="term" value="F:L-isoleucine transmembrane transporter activity"/>
    <property type="evidence" value="ECO:0007669"/>
    <property type="project" value="TreeGrafter"/>
</dbReference>
<evidence type="ECO:0000256" key="5">
    <source>
        <dbReference type="ARBA" id="ARBA00022692"/>
    </source>
</evidence>
<feature type="transmembrane region" description="Helical" evidence="9">
    <location>
        <begin position="275"/>
        <end position="298"/>
    </location>
</feature>
<comment type="function">
    <text evidence="9">Component of the transport system for branched-chain amino acids.</text>
</comment>
<evidence type="ECO:0000313" key="11">
    <source>
        <dbReference type="Proteomes" id="UP000028091"/>
    </source>
</evidence>
<dbReference type="NCBIfam" id="TIGR00796">
    <property type="entry name" value="livcs"/>
    <property type="match status" value="1"/>
</dbReference>
<keyword evidence="4" id="KW-1003">Cell membrane</keyword>
<feature type="transmembrane region" description="Helical" evidence="9">
    <location>
        <begin position="319"/>
        <end position="340"/>
    </location>
</feature>
<dbReference type="GO" id="GO:0015190">
    <property type="term" value="F:L-leucine transmembrane transporter activity"/>
    <property type="evidence" value="ECO:0007669"/>
    <property type="project" value="TreeGrafter"/>
</dbReference>
<reference evidence="10 11" key="1">
    <citation type="submission" date="2012-09" db="EMBL/GenBank/DDBJ databases">
        <title>Genome Sequence of Bacillus sp. DW5-4.</title>
        <authorList>
            <person name="Lai Q."/>
            <person name="Liu Y."/>
            <person name="Shao Z."/>
        </authorList>
    </citation>
    <scope>NUCLEOTIDE SEQUENCE [LARGE SCALE GENOMIC DNA]</scope>
    <source>
        <strain evidence="10 11">DW5-4</strain>
    </source>
</reference>
<keyword evidence="5 9" id="KW-0812">Transmembrane</keyword>
<evidence type="ECO:0000313" key="10">
    <source>
        <dbReference type="EMBL" id="KEP26711.1"/>
    </source>
</evidence>
<dbReference type="Proteomes" id="UP000028091">
    <property type="component" value="Unassembled WGS sequence"/>
</dbReference>
<feature type="transmembrane region" description="Helical" evidence="9">
    <location>
        <begin position="123"/>
        <end position="142"/>
    </location>
</feature>
<keyword evidence="6 9" id="KW-0029">Amino-acid transport</keyword>
<evidence type="ECO:0000256" key="6">
    <source>
        <dbReference type="ARBA" id="ARBA00022970"/>
    </source>
</evidence>
<feature type="transmembrane region" description="Helical" evidence="9">
    <location>
        <begin position="154"/>
        <end position="178"/>
    </location>
</feature>
<dbReference type="EMBL" id="JOTP01000008">
    <property type="protein sequence ID" value="KEP26711.1"/>
    <property type="molecule type" value="Genomic_DNA"/>
</dbReference>
<evidence type="ECO:0000256" key="8">
    <source>
        <dbReference type="ARBA" id="ARBA00023136"/>
    </source>
</evidence>
<dbReference type="RefSeq" id="WP_034321056.1">
    <property type="nucleotide sequence ID" value="NZ_JBCMYH010000009.1"/>
</dbReference>
<feature type="transmembrane region" description="Helical" evidence="9">
    <location>
        <begin position="417"/>
        <end position="438"/>
    </location>
</feature>
<protein>
    <recommendedName>
        <fullName evidence="9">Branched-chain amino acid transport system carrier protein</fullName>
    </recommendedName>
</protein>
<dbReference type="PANTHER" id="PTHR30588:SF8">
    <property type="entry name" value="BRANCHED-CHAIN AMINO ACID PERMEASE BRAB"/>
    <property type="match status" value="1"/>
</dbReference>
<dbReference type="eggNOG" id="COG1114">
    <property type="taxonomic scope" value="Bacteria"/>
</dbReference>
<sequence length="447" mass="46812">MKNSLSIKETLAIGLMLFALFFGAGNMIFPPVLGQYAGENVWLAIGGFLLTGVGLPLLGVIAIALTGTGAKGLADKAHPIFGTIFTVILYLSIGPFFAIPRTGTVSYEIGLAPFLSKAQSSSWIPLFLFTLVFFTITYLLALNPSKLVDRIGKVLTPILLTVIAIIVFKAIATPMGIIGAPDATYETSPLFTGFLEGYKTMDALASLVFGIVVVTAVKERGITERKSLAAACIKAGLVAAAGLALVYISLAYVGASSPDATGMVGANEGGKLLSLSANFLFGSAGNIVLGAAILFACLTTSIGLVSSCGEYFSKLFPSLSYRAVILIVSLFSTFVANLGLAQIISLSVPVLVAIYPLAIVIILMSFLDRWINGRRVIYVVPLIFTGFFAIIDGLLAAKINLGGLPDILGSFIPFYNLGIGWVIPAIIGACIGVLISMFTSPPKQLAS</sequence>
<feature type="transmembrane region" description="Helical" evidence="9">
    <location>
        <begin position="229"/>
        <end position="255"/>
    </location>
</feature>
<proteinExistence type="inferred from homology"/>
<feature type="transmembrane region" description="Helical" evidence="9">
    <location>
        <begin position="77"/>
        <end position="99"/>
    </location>
</feature>
<dbReference type="InterPro" id="IPR004685">
    <property type="entry name" value="Brnchd-chn_aa_trnsp_Livcs"/>
</dbReference>
<dbReference type="OrthoDB" id="9783920at2"/>
<accession>A0A081LBT5</accession>
<name>A0A081LBT5_9BACI</name>
<evidence type="ECO:0000256" key="3">
    <source>
        <dbReference type="ARBA" id="ARBA00022448"/>
    </source>
</evidence>
<organism evidence="10 11">
    <name type="scientific">Bacillus zhangzhouensis</name>
    <dbReference type="NCBI Taxonomy" id="1178540"/>
    <lineage>
        <taxon>Bacteria</taxon>
        <taxon>Bacillati</taxon>
        <taxon>Bacillota</taxon>
        <taxon>Bacilli</taxon>
        <taxon>Bacillales</taxon>
        <taxon>Bacillaceae</taxon>
        <taxon>Bacillus</taxon>
    </lineage>
</organism>
<gene>
    <name evidence="10" type="ORF">BA70_19215</name>
</gene>
<dbReference type="PANTHER" id="PTHR30588">
    <property type="entry name" value="BRANCHED-CHAIN AMINO ACID TRANSPORT SYSTEM 2 CARRIER PROTEIN"/>
    <property type="match status" value="1"/>
</dbReference>
<dbReference type="GO" id="GO:0015820">
    <property type="term" value="P:L-leucine transport"/>
    <property type="evidence" value="ECO:0007669"/>
    <property type="project" value="TreeGrafter"/>
</dbReference>
<comment type="subcellular location">
    <subcellularLocation>
        <location evidence="1 9">Cell membrane</location>
        <topology evidence="1 9">Multi-pass membrane protein</topology>
    </subcellularLocation>
</comment>
<comment type="caution">
    <text evidence="10">The sequence shown here is derived from an EMBL/GenBank/DDBJ whole genome shotgun (WGS) entry which is preliminary data.</text>
</comment>
<feature type="transmembrane region" description="Helical" evidence="9">
    <location>
        <begin position="376"/>
        <end position="397"/>
    </location>
</feature>
<feature type="transmembrane region" description="Helical" evidence="9">
    <location>
        <begin position="12"/>
        <end position="29"/>
    </location>
</feature>
<keyword evidence="3 9" id="KW-0813">Transport</keyword>
<evidence type="ECO:0000256" key="4">
    <source>
        <dbReference type="ARBA" id="ARBA00022475"/>
    </source>
</evidence>
<feature type="transmembrane region" description="Helical" evidence="9">
    <location>
        <begin position="41"/>
        <end position="65"/>
    </location>
</feature>
<keyword evidence="8 9" id="KW-0472">Membrane</keyword>
<comment type="similarity">
    <text evidence="2 9">Belongs to the branched chain amino acid transporter family.</text>
</comment>
<evidence type="ECO:0000256" key="1">
    <source>
        <dbReference type="ARBA" id="ARBA00004651"/>
    </source>
</evidence>
<dbReference type="GO" id="GO:0005886">
    <property type="term" value="C:plasma membrane"/>
    <property type="evidence" value="ECO:0007669"/>
    <property type="project" value="UniProtKB-SubCell"/>
</dbReference>
<evidence type="ECO:0000256" key="2">
    <source>
        <dbReference type="ARBA" id="ARBA00008540"/>
    </source>
</evidence>
<dbReference type="AlphaFoldDB" id="A0A081LBT5"/>
<dbReference type="Pfam" id="PF05525">
    <property type="entry name" value="Branch_AA_trans"/>
    <property type="match status" value="1"/>
</dbReference>
<keyword evidence="7 9" id="KW-1133">Transmembrane helix</keyword>
<dbReference type="GO" id="GO:0015818">
    <property type="term" value="P:isoleucine transport"/>
    <property type="evidence" value="ECO:0007669"/>
    <property type="project" value="TreeGrafter"/>
</dbReference>
<feature type="transmembrane region" description="Helical" evidence="9">
    <location>
        <begin position="198"/>
        <end position="217"/>
    </location>
</feature>
<keyword evidence="11" id="KW-1185">Reference proteome</keyword>
<evidence type="ECO:0000256" key="9">
    <source>
        <dbReference type="RuleBase" id="RU362122"/>
    </source>
</evidence>
<feature type="transmembrane region" description="Helical" evidence="9">
    <location>
        <begin position="346"/>
        <end position="367"/>
    </location>
</feature>
<evidence type="ECO:0000256" key="7">
    <source>
        <dbReference type="ARBA" id="ARBA00022989"/>
    </source>
</evidence>
<dbReference type="GO" id="GO:0005304">
    <property type="term" value="F:L-valine transmembrane transporter activity"/>
    <property type="evidence" value="ECO:0007669"/>
    <property type="project" value="TreeGrafter"/>
</dbReference>